<sequence>MLIVTGYVLVAPSDAAAFVAGMAAFARTARARDGCLFFAVAPDGIEEGRMLVIERWREQAALDAHLAAGDTVAFVERWQGRMTGDVAKFDAANERALLDP</sequence>
<comment type="caution">
    <text evidence="2">The sequence shown here is derived from an EMBL/GenBank/DDBJ whole genome shotgun (WGS) entry which is preliminary data.</text>
</comment>
<dbReference type="PROSITE" id="PS51725">
    <property type="entry name" value="ABM"/>
    <property type="match status" value="1"/>
</dbReference>
<dbReference type="Pfam" id="PF03992">
    <property type="entry name" value="ABM"/>
    <property type="match status" value="1"/>
</dbReference>
<dbReference type="Proteomes" id="UP000297535">
    <property type="component" value="Unassembled WGS sequence"/>
</dbReference>
<gene>
    <name evidence="2" type="ORF">EU555_10660</name>
</gene>
<accession>A0A4Z0NR73</accession>
<dbReference type="EMBL" id="SRLB01000007">
    <property type="protein sequence ID" value="TGD99641.1"/>
    <property type="molecule type" value="Genomic_DNA"/>
</dbReference>
<keyword evidence="2" id="KW-0503">Monooxygenase</keyword>
<evidence type="ECO:0000259" key="1">
    <source>
        <dbReference type="PROSITE" id="PS51725"/>
    </source>
</evidence>
<dbReference type="GO" id="GO:0004497">
    <property type="term" value="F:monooxygenase activity"/>
    <property type="evidence" value="ECO:0007669"/>
    <property type="project" value="UniProtKB-KW"/>
</dbReference>
<keyword evidence="3" id="KW-1185">Reference proteome</keyword>
<dbReference type="Gene3D" id="3.30.70.100">
    <property type="match status" value="1"/>
</dbReference>
<organism evidence="2 3">
    <name type="scientific">Methylobacterium nonmethylotrophicum</name>
    <dbReference type="NCBI Taxonomy" id="1141884"/>
    <lineage>
        <taxon>Bacteria</taxon>
        <taxon>Pseudomonadati</taxon>
        <taxon>Pseudomonadota</taxon>
        <taxon>Alphaproteobacteria</taxon>
        <taxon>Hyphomicrobiales</taxon>
        <taxon>Methylobacteriaceae</taxon>
        <taxon>Methylobacterium</taxon>
    </lineage>
</organism>
<keyword evidence="2" id="KW-0560">Oxidoreductase</keyword>
<dbReference type="AlphaFoldDB" id="A0A4Z0NR73"/>
<name>A0A4Z0NR73_9HYPH</name>
<dbReference type="InterPro" id="IPR011008">
    <property type="entry name" value="Dimeric_a/b-barrel"/>
</dbReference>
<dbReference type="SUPFAM" id="SSF54909">
    <property type="entry name" value="Dimeric alpha+beta barrel"/>
    <property type="match status" value="1"/>
</dbReference>
<evidence type="ECO:0000313" key="3">
    <source>
        <dbReference type="Proteomes" id="UP000297535"/>
    </source>
</evidence>
<reference evidence="2 3" key="1">
    <citation type="submission" date="2019-04" db="EMBL/GenBank/DDBJ databases">
        <authorList>
            <person name="Feng G."/>
            <person name="Zhu H."/>
        </authorList>
    </citation>
    <scope>NUCLEOTIDE SEQUENCE [LARGE SCALE GENOMIC DNA]</scope>
    <source>
        <strain evidence="2 3">6HR-1</strain>
    </source>
</reference>
<dbReference type="InterPro" id="IPR007138">
    <property type="entry name" value="ABM_dom"/>
</dbReference>
<protein>
    <submittedName>
        <fullName evidence="2">Antibiotic biosynthesis monooxygenase</fullName>
    </submittedName>
</protein>
<proteinExistence type="predicted"/>
<dbReference type="OrthoDB" id="287932at2"/>
<dbReference type="RefSeq" id="WP_135414648.1">
    <property type="nucleotide sequence ID" value="NZ_SRLB01000007.1"/>
</dbReference>
<evidence type="ECO:0000313" key="2">
    <source>
        <dbReference type="EMBL" id="TGD99641.1"/>
    </source>
</evidence>
<feature type="domain" description="ABM" evidence="1">
    <location>
        <begin position="2"/>
        <end position="90"/>
    </location>
</feature>